<gene>
    <name evidence="2" type="ORF">NZ35_02445</name>
</gene>
<dbReference type="PATRIC" id="fig|587753.9.peg.499"/>
<comment type="caution">
    <text evidence="2">The sequence shown here is derived from an EMBL/GenBank/DDBJ whole genome shotgun (WGS) entry which is preliminary data.</text>
</comment>
<dbReference type="InterPro" id="IPR031893">
    <property type="entry name" value="Phage_tail_APC"/>
</dbReference>
<dbReference type="OrthoDB" id="6465464at2"/>
<organism evidence="2 3">
    <name type="scientific">Pseudomonas chlororaphis</name>
    <dbReference type="NCBI Taxonomy" id="587753"/>
    <lineage>
        <taxon>Bacteria</taxon>
        <taxon>Pseudomonadati</taxon>
        <taxon>Pseudomonadota</taxon>
        <taxon>Gammaproteobacteria</taxon>
        <taxon>Pseudomonadales</taxon>
        <taxon>Pseudomonadaceae</taxon>
        <taxon>Pseudomonas</taxon>
    </lineage>
</organism>
<dbReference type="EMBL" id="JSFK01000001">
    <property type="protein sequence ID" value="KHA75156.1"/>
    <property type="molecule type" value="Genomic_DNA"/>
</dbReference>
<reference evidence="2 3" key="1">
    <citation type="submission" date="2014-10" db="EMBL/GenBank/DDBJ databases">
        <title>Draft genome sequence of Pseudomonas chlororaphis EA105.</title>
        <authorList>
            <person name="McCully L.M."/>
            <person name="Bitzer A.S."/>
            <person name="Spence C."/>
            <person name="Bais H."/>
            <person name="Silby M.W."/>
        </authorList>
    </citation>
    <scope>NUCLEOTIDE SEQUENCE [LARGE SCALE GENOMIC DNA]</scope>
    <source>
        <strain evidence="2 3">EA105</strain>
    </source>
</reference>
<dbReference type="Pfam" id="PF16778">
    <property type="entry name" value="Phage_tail_APC"/>
    <property type="match status" value="1"/>
</dbReference>
<sequence>MAVYARIENGVVVERIDTGDYAISQLFAPSFVESMVRVPDGQAVEIGAPISQLPIAIDPLPAQESPVVILQASVVADQAPSKAERSWRQASLSATEWLVTRHRDEQELGRGTLLKAAQYLELLEYRQALRDWPDSSHFPEVVFRPVAPEWMVGVSA</sequence>
<dbReference type="AlphaFoldDB" id="A0A0A6FR95"/>
<protein>
    <recommendedName>
        <fullName evidence="1">Phage tail assembly chaperone-like domain-containing protein</fullName>
    </recommendedName>
</protein>
<evidence type="ECO:0000313" key="2">
    <source>
        <dbReference type="EMBL" id="KHA75156.1"/>
    </source>
</evidence>
<name>A0A0A6FR95_9PSED</name>
<accession>A0A0A6FR95</accession>
<feature type="domain" description="Phage tail assembly chaperone-like" evidence="1">
    <location>
        <begin position="82"/>
        <end position="149"/>
    </location>
</feature>
<dbReference type="Proteomes" id="UP000030564">
    <property type="component" value="Unassembled WGS sequence"/>
</dbReference>
<proteinExistence type="predicted"/>
<evidence type="ECO:0000313" key="3">
    <source>
        <dbReference type="Proteomes" id="UP000030564"/>
    </source>
</evidence>
<evidence type="ECO:0000259" key="1">
    <source>
        <dbReference type="Pfam" id="PF16778"/>
    </source>
</evidence>